<keyword evidence="24" id="KW-0539">Nucleus</keyword>
<comment type="caution">
    <text evidence="33">The sequence shown here is derived from an EMBL/GenBank/DDBJ whole genome shotgun (WGS) entry which is preliminary data.</text>
</comment>
<feature type="transmembrane region" description="Helical" evidence="27">
    <location>
        <begin position="4062"/>
        <end position="4083"/>
    </location>
</feature>
<dbReference type="SMART" id="SM00389">
    <property type="entry name" value="HOX"/>
    <property type="match status" value="1"/>
</dbReference>
<dbReference type="Pfam" id="PF25962">
    <property type="entry name" value="TIL_OTOGL_Mucin"/>
    <property type="match status" value="1"/>
</dbReference>
<dbReference type="FunFam" id="2.10.25.10:FF:000674">
    <property type="entry name" value="Mucin-2"/>
    <property type="match status" value="1"/>
</dbReference>
<evidence type="ECO:0000256" key="15">
    <source>
        <dbReference type="ARBA" id="ARBA00022824"/>
    </source>
</evidence>
<comment type="pathway">
    <text evidence="3">Lipid metabolism; sphingolipid metabolism.</text>
</comment>
<evidence type="ECO:0000256" key="26">
    <source>
        <dbReference type="SAM" id="MobiDB-lite"/>
    </source>
</evidence>
<feature type="transmembrane region" description="Helical" evidence="27">
    <location>
        <begin position="2817"/>
        <end position="2843"/>
    </location>
</feature>
<keyword evidence="20" id="KW-1015">Disulfide bond</keyword>
<dbReference type="FunFam" id="2.10.25.10:FF:000284">
    <property type="entry name" value="von Willebrand factor"/>
    <property type="match status" value="1"/>
</dbReference>
<feature type="transmembrane region" description="Helical" evidence="27">
    <location>
        <begin position="2583"/>
        <end position="2605"/>
    </location>
</feature>
<evidence type="ECO:0000259" key="28">
    <source>
        <dbReference type="PROSITE" id="PS50071"/>
    </source>
</evidence>
<dbReference type="InterPro" id="IPR002035">
    <property type="entry name" value="VWF_A"/>
</dbReference>
<feature type="transmembrane region" description="Helical" evidence="27">
    <location>
        <begin position="4306"/>
        <end position="4326"/>
    </location>
</feature>
<keyword evidence="7" id="KW-0443">Lipid metabolism</keyword>
<evidence type="ECO:0000256" key="18">
    <source>
        <dbReference type="ARBA" id="ARBA00023084"/>
    </source>
</evidence>
<feature type="compositionally biased region" description="Basic residues" evidence="26">
    <location>
        <begin position="2768"/>
        <end position="2777"/>
    </location>
</feature>
<dbReference type="PANTHER" id="PTHR11339">
    <property type="entry name" value="EXTRACELLULAR MATRIX GLYCOPROTEIN RELATED"/>
    <property type="match status" value="1"/>
</dbReference>
<evidence type="ECO:0000256" key="8">
    <source>
        <dbReference type="ARBA" id="ARBA00022525"/>
    </source>
</evidence>
<evidence type="ECO:0000256" key="12">
    <source>
        <dbReference type="ARBA" id="ARBA00022692"/>
    </source>
</evidence>
<sequence length="4367" mass="483944">MTGRCSLFGRHHVHTFDGVLYEFPGGCSYLLAGDCNHRSFTLLGDFVNGKRTGVTLYLGDAFELHLSVDGRLTQGENRLSLPYASHTVFVGSELGFYKLWSEEFGFTVTIDNAANIALTLTKHHANRTCGLCGNFNTVPNDEYTAQEVPKCPIGMQYSECTKSCSTNCHSLNIQEVCKEECVDGCTCPVGKVLDGNRCVEVSQCSCVHMGRHFPPGSTISQDCNTCVCRHGSWECTNEGCPGECLVVGQSHFKTFDNKFFTFTGHCQYLLASDCTDSGFSVIIENVQCADDQDAVCTRSVTLSLPILEDMTVKLKHGGVVSVNSMDIQTPMHHGRLHIQRSVQSSVRVKFGDDLRLDWDGRGRVLLKLGPGWAGRTCGLCGNFNGNQGDDFLSGSGLVEAGPQVFGQSWRINGDCESMHRHEIDPCATNPKRVRFAEEACAVMMSDVFSPCHFLVNPAQFQRFCRYDVCACVDGEECLCSALSAYAAACASRGVLLNWRTPSLCELECPEGQVYEACGSVCDRTCRALSGAEADCEGERVCEEGCFCPTGTYLSDVGKCVTADQCTCLHDGQLYQPDDVYADHNSICYCENGSMRCSSTEMSTLLSDLFYDDDLAPSRDSWLCSVCEKRKWRCTEKVCDGVCRTVGEGHYITFDGLKYSFPGLCQYVLVQDMCNGEEGSFRVLVENEACGIVGHRCAKAITVFYNGGLIVMQHGEVKMKSPVLLGSQVEIVRSGQFYTLLLGKHISLSWDKGTRLLVHISATYRGRVCGLCGNFDGNVNNDLISSNNQLEVDSSHFGNSWKVAPSCAAVTQIPAPCSDNIVKLVTVEQSCRVITGPPFRECNSQVDAEPYVEMCVEAACSCPSVGDCACFCDVIAAYAQACLERGVSVSWRSNDLCPMSCEELNPRGPGGLGEELCQWRYNSCGPACPITCQHPESLHCSLSCVEGCHAVCPPGQLLDEVAMRCVDPSQCQVCIHEGQRISHGNKVMLNHDNPDHCKICHCDNNTLSCEVCTSVTMFTTATPTPSYAQFTTLPFTTLMPEGTCDRAMDLAFLLDGSEALSEDEFEATKEYILGAVERFRMGSAHTRATVLLYHSGVKTYDLQVKKWLFKKTVRELHYTGGEAAFLDEAVKYLVINIYDKNKREHAGRVAIILTASANPRPVRSIVKMLRKKAITALTVALGPGVNMGQINDITKANPENRAYVLSSTAELPDRLLELSDYLCTLGMEPEVPTPPAPKSTPGKALQGTTTTTQTPRLEPNPTQHLSNTPTSTAPSGLSPITTSPFSIRPVKDVTFILEGSNSVGEGNFNKSLLFLMEVISQLTEKEESIRITVIQYSVTVTVEISRWEMKRQKTEVLRRLREIRWRGGSMTNTGTAVSTTLQAANQLPRGSTPPQLVFLVTKNLPTDTVPRPPSTSTYTQVYPIGVGPKLREIDLLPFSFPQRPMIVKDYNSLQTLVTHIVNITQTSVRPRSPTLPPLVPTTLSSLPPSVPCKKPVDVMFLLKAGNQFEDMKTFVKAFIKNADIGSALRFAVQMSISPVSGGRVGVAKAAVMLVTDKSADDVKEAVNEGLAAGVSVFPIGVGPGYNRSELSMLGRHGNQENTLYLNSMDQLLMLLTLDHGYIERICRAGPPGVCVDDDGNERKPGETWLLEDGCHSLLCHPSGAVTVQNHKVSCDRLEPPACRNNITPVKVQETCGCRWECPCICTGRSTNHVVRYDGLALRLDGEGLCSYTLLTVSRGIGQGSEVKLHSGPCQDSENYNRVCMKVMEVIHGPHKLLLKDDMTAVIDGEELALPWRYGGLELVRYGGVMLQLKSDHGYVLTCTPQRNEFTITLLSSTMTGHTAGLCGACGEEQVNVLSLRNGTSTADQPAFISDWTVPVDGSVCLPKQRPVCVSTAAMGCQALRSKVFEPCYKHIPIQVFLAKCEEQACEDSDVCELISAYARLCRQRGVCVDWRKPHLCPYPCPRSMDYEACRTGCVEDCGNIQTLRGDCCQNSTRSCPAGFSTSTSTNDCGCTQTSCLPDLVCVVGGVIHPVGSEWEERCEKCRCTQLQDKETSLHVAQCTPPVCDRTCPWGSTYSSSEGQCCGKCKPTSCVESEGVMRGDTLIGGKLRHVGEEWQSPHDKCVLHQCVKVGDEVFVSASNISCSAMDTPSCPLGTELHCDNQDCCPRCHCATMDACVLNNTVIGGYTLQKEDNACCGHCVPTACFLQKPDGELISLKVNTTSEDGCNLYTCGVNSNGDLALHTRVSTCPPFNRQACLDEGGKVSQIGTTCCEMCMEPQCRRTVGTLKSIRVDDCQSEHQIDLHYCEFGYVCMDKEMSESSSVHSLKLISLARSLSGLGLDAANGGPINPPGTHKPPPPESGIELGPGLFFTDGKRKVDYILCYKYKKRRMSKSRLSIASNGSIPIVIPGQCETEADAVEESKLSEEEKALMREEFEAELLEAGLQIERDKERSNGIGFIRLHIPWPILSREAELQKIKVAVKKKCELRKRTGIAGICDSIVAKVNTPFQPDVPDFDVHRDSQTRVHFKTLKHPFIRDKLHLYDIKSTETVFDNATRSRINMLYEFELIDSGPVATKSHVLCISLPTLITWKCTLIVCLGFLQLLHEEWANYGVMHKYQPVDLIRKYFGEQIGLYFAWLGVYTQLLIPPSVLGFIVFLYGIFTVDTNVPSQETCNDNLNITMCPLCDGVCDYWRLSSVCSLARTSYLFDNGATVLFAIFMSLWAACFLEHWKRRQMCLKHTWDLTSLEDEEEELRPEYEETLQEKKDKLKAKSKKKATQGGEGRDGETDQMLASQQEPESLDIEDHLSGYLINVSTLLLLIFVTFSAVFGVAVYRICMLSVWSMNPDPEAKASVRMTVTTTGIILNMLVVLVLEEVYGAIAVWLTELELPKTKEEFEERLIFKSFFLKSMNAFAPIFYVAFFKGRFAGRPGDYVYVFGDYRMEECAPPGCLIELCIQLSMIMLGKQLIQNNVFEVLIPKLKKMYRTIQEQKGKKRAAEDEENEIEERRPKQQFDKDFTLEPFEGVTPEYMEMIIQYGFVSLFVASFPLAPAFALLNNVIEIRLDAAKFVTEIRRPDAAFVISFTSEFVPRMVYQYMYSVNGTMNGYTEHSLSYFNVSNFPPGTAPNTTLISGVSMCRYKDYRDPPWAPDAYTFSKQYWSVLAAKLAFVIFFQNLAMFLSMLVAWMIPDVPRSLREQLKKENMMLMEFLLNQDQEPFAKSHGPRRSLPCFLPNIDIVVEAPLEELEDQEVEEEEEDAVEVNVEEPKVMSDSDPELGKPFMELGGNGQTLREGREEDDGGEVGGGENEKDGESEGKGDDEQEEEKEKEEGGQRKEDENEVEADEQNVDIDLVMSELGLIASLSSVGTCQDDTACSSMLQTLSDWLWWERLWLPANVSWSDLEDGEGRVYAKPSQLYAALPCAVSLLLVRYVFERYVATPLANVWGIRDRIRLTAEPNPVLENYFCGQARVPSQANVRSLCKKTSWPEARIQVWFRRRRNQERSGLRKRFCEASWRCAFYFFAFAGGVLALYDKPWLYNLKEVWAGFPKQDFKEQVIHHIATLTLLSFSWISNYIRIGTLVMAVHDSADILLEGAKVFNYAKWRQTADAMFVVFTLLFMLTRLVIFPFWLIHCTWVYPLERFPPFFGYYFFNVMLVVLEMLHLYWAVLISRMVYKFIFTKDAKKEYLEKKERGELTAQKVDLLKRKILRPVDLSVANDGRLHFGDVVMLVNMGGGNRGRSAVCINADINSLIKSPSPSIRAPCGLSAGGGIQACTRTAFIITSVDGSPEGSTLLFEQSFALKTTSGFASGLYLTSDLKSFQKCAKKSRLQEVDLVDNASFLSWWKIVHFDPQERLEYEGQPVPANVKVLIIHCKTNKALAVLGDHILWTTYGKEYEVVAHTFLDSHKAEQDENHWVVCTSDPAGAGLFFAKPMRSKRYVTMLDPFQHHYGNTFTAVLLLPALASDILWVACILAALGGTMSMILGLSSALSVVISAAVSITYTFLGGLYSVAYTDIIQLSFIFVSMWLCIPFLMLSPAVADLSQSTQLNQTNSNSWMGKVELADAGIWADEFLLMVLGGLAYQALYQRILSAASSSQAQVTCFAAAGTTFIMGIPSVIIGGVAASADWNETAYGLPPPFERGEAAKILPLALNYLTPTWVSVLGIGSVAAAVMSSMDSVLLSSASMFTQNIYKTTLRKQASERELQWVIRASVLLVGLAGTGLAFGDESVFTFWVLSGDLVYCIIFPQLVCVLHFRHANTYGAICGYVVGMLLRVLSGEQLLRIPALILYPGWTEEDGTVTQHFPFRSLAMLSSLICIIAVSLLLKLGFCHQLIPQSWDLLGVFEEKKEAEVEEVPVPGEDMNNILKTKL</sequence>
<feature type="transmembrane region" description="Helical" evidence="27">
    <location>
        <begin position="3606"/>
        <end position="3626"/>
    </location>
</feature>
<dbReference type="CDD" id="cd19941">
    <property type="entry name" value="TIL"/>
    <property type="match status" value="3"/>
</dbReference>
<dbReference type="InterPro" id="IPR001734">
    <property type="entry name" value="Na/solute_symporter"/>
</dbReference>
<dbReference type="Gene3D" id="2.10.25.10">
    <property type="entry name" value="Laminin"/>
    <property type="match status" value="3"/>
</dbReference>
<evidence type="ECO:0000259" key="29">
    <source>
        <dbReference type="PROSITE" id="PS50184"/>
    </source>
</evidence>
<dbReference type="PANTHER" id="PTHR11339:SF361">
    <property type="entry name" value="VON WILLEBRAND FACTOR"/>
    <property type="match status" value="1"/>
</dbReference>
<dbReference type="GO" id="GO:0031589">
    <property type="term" value="P:cell-substrate adhesion"/>
    <property type="evidence" value="ECO:0007669"/>
    <property type="project" value="TreeGrafter"/>
</dbReference>
<feature type="compositionally biased region" description="Acidic residues" evidence="26">
    <location>
        <begin position="3335"/>
        <end position="3344"/>
    </location>
</feature>
<dbReference type="SMART" id="SM00327">
    <property type="entry name" value="VWA"/>
    <property type="match status" value="2"/>
</dbReference>
<feature type="transmembrane region" description="Helical" evidence="27">
    <location>
        <begin position="3646"/>
        <end position="3671"/>
    </location>
</feature>
<evidence type="ECO:0000313" key="34">
    <source>
        <dbReference type="Proteomes" id="UP000438429"/>
    </source>
</evidence>
<dbReference type="PROSITE" id="PS50071">
    <property type="entry name" value="HOMEOBOX_2"/>
    <property type="match status" value="1"/>
</dbReference>
<evidence type="ECO:0000256" key="25">
    <source>
        <dbReference type="PROSITE-ProRule" id="PRU00205"/>
    </source>
</evidence>
<dbReference type="GO" id="GO:0005615">
    <property type="term" value="C:extracellular space"/>
    <property type="evidence" value="ECO:0007669"/>
    <property type="project" value="TreeGrafter"/>
</dbReference>
<dbReference type="SMART" id="SM00724">
    <property type="entry name" value="TLC"/>
    <property type="match status" value="1"/>
</dbReference>
<comment type="catalytic activity">
    <reaction evidence="23">
        <text>sphinganine + octadecanoyl-CoA = N-(octadecanoyl)-sphinganine + CoA + H(+)</text>
        <dbReference type="Rhea" id="RHEA:36547"/>
        <dbReference type="ChEBI" id="CHEBI:15378"/>
        <dbReference type="ChEBI" id="CHEBI:57287"/>
        <dbReference type="ChEBI" id="CHEBI:57394"/>
        <dbReference type="ChEBI" id="CHEBI:57817"/>
        <dbReference type="ChEBI" id="CHEBI:67033"/>
    </reaction>
    <physiologicalReaction direction="left-to-right" evidence="23">
        <dbReference type="Rhea" id="RHEA:36548"/>
    </physiologicalReaction>
</comment>
<dbReference type="PROSITE" id="PS51233">
    <property type="entry name" value="VWFD"/>
    <property type="match status" value="4"/>
</dbReference>
<dbReference type="InterPro" id="IPR032394">
    <property type="entry name" value="Anoct_dimer"/>
</dbReference>
<keyword evidence="24" id="KW-0238">DNA-binding</keyword>
<dbReference type="FunFam" id="1.10.10.60:FF:000020">
    <property type="entry name" value="Ceramide synthase 5"/>
    <property type="match status" value="1"/>
</dbReference>
<dbReference type="Gene3D" id="1.10.10.60">
    <property type="entry name" value="Homeodomain-like"/>
    <property type="match status" value="1"/>
</dbReference>
<dbReference type="SUPFAM" id="SSF57567">
    <property type="entry name" value="Serine protease inhibitors"/>
    <property type="match status" value="3"/>
</dbReference>
<dbReference type="GO" id="GO:0022857">
    <property type="term" value="F:transmembrane transporter activity"/>
    <property type="evidence" value="ECO:0007669"/>
    <property type="project" value="InterPro"/>
</dbReference>
<dbReference type="InterPro" id="IPR001007">
    <property type="entry name" value="VWF_dom"/>
</dbReference>
<evidence type="ECO:0000256" key="9">
    <source>
        <dbReference type="ARBA" id="ARBA00022530"/>
    </source>
</evidence>
<feature type="domain" description="VWFD" evidence="32">
    <location>
        <begin position="3"/>
        <end position="169"/>
    </location>
</feature>
<dbReference type="InterPro" id="IPR038377">
    <property type="entry name" value="Na/Glc_symporter_sf"/>
</dbReference>
<keyword evidence="13" id="KW-0356">Hemostasis</keyword>
<dbReference type="GO" id="GO:0003677">
    <property type="term" value="F:DNA binding"/>
    <property type="evidence" value="ECO:0007669"/>
    <property type="project" value="UniProtKB-UniRule"/>
</dbReference>
<dbReference type="SMART" id="SM00216">
    <property type="entry name" value="VWD"/>
    <property type="match status" value="4"/>
</dbReference>
<dbReference type="GO" id="GO:0007596">
    <property type="term" value="P:blood coagulation"/>
    <property type="evidence" value="ECO:0007669"/>
    <property type="project" value="UniProtKB-KW"/>
</dbReference>
<dbReference type="Pfam" id="PF00094">
    <property type="entry name" value="VWD"/>
    <property type="match status" value="4"/>
</dbReference>
<dbReference type="PROSITE" id="PS50922">
    <property type="entry name" value="TLC"/>
    <property type="match status" value="1"/>
</dbReference>
<dbReference type="InterPro" id="IPR050780">
    <property type="entry name" value="Mucin_vWF_Thrombospondin_sf"/>
</dbReference>
<gene>
    <name evidence="33" type="ORF">F2P81_007049</name>
</gene>
<feature type="transmembrane region" description="Helical" evidence="27">
    <location>
        <begin position="3165"/>
        <end position="3186"/>
    </location>
</feature>
<feature type="domain" description="Homeobox" evidence="28">
    <location>
        <begin position="3445"/>
        <end position="3502"/>
    </location>
</feature>
<dbReference type="Pfam" id="PF16178">
    <property type="entry name" value="Anoct_dimer"/>
    <property type="match status" value="1"/>
</dbReference>
<dbReference type="Gene3D" id="1.20.1730.10">
    <property type="entry name" value="Sodium/glucose cotransporter"/>
    <property type="match status" value="1"/>
</dbReference>
<evidence type="ECO:0000256" key="7">
    <source>
        <dbReference type="ARBA" id="ARBA00022516"/>
    </source>
</evidence>
<dbReference type="CDD" id="cd00086">
    <property type="entry name" value="homeodomain"/>
    <property type="match status" value="1"/>
</dbReference>
<dbReference type="InterPro" id="IPR002919">
    <property type="entry name" value="TIL_dom"/>
</dbReference>
<evidence type="ECO:0000259" key="32">
    <source>
        <dbReference type="PROSITE" id="PS51233"/>
    </source>
</evidence>
<keyword evidence="19 25" id="KW-0472">Membrane</keyword>
<feature type="transmembrane region" description="Helical" evidence="27">
    <location>
        <begin position="3553"/>
        <end position="3572"/>
    </location>
</feature>
<feature type="region of interest" description="Disordered" evidence="26">
    <location>
        <begin position="3245"/>
        <end position="3344"/>
    </location>
</feature>
<dbReference type="PROSITE" id="PS50184">
    <property type="entry name" value="VWFC_2"/>
    <property type="match status" value="1"/>
</dbReference>
<feature type="compositionally biased region" description="Polar residues" evidence="26">
    <location>
        <begin position="1259"/>
        <end position="1282"/>
    </location>
</feature>
<name>A0A6A4TE75_SCOMX</name>
<dbReference type="SUPFAM" id="SSF46689">
    <property type="entry name" value="Homeodomain-like"/>
    <property type="match status" value="1"/>
</dbReference>
<dbReference type="Pfam" id="PF01826">
    <property type="entry name" value="TIL"/>
    <property type="match status" value="2"/>
</dbReference>
<evidence type="ECO:0000256" key="3">
    <source>
        <dbReference type="ARBA" id="ARBA00004760"/>
    </source>
</evidence>
<evidence type="ECO:0000259" key="31">
    <source>
        <dbReference type="PROSITE" id="PS50922"/>
    </source>
</evidence>
<feature type="transmembrane region" description="Helical" evidence="27">
    <location>
        <begin position="2711"/>
        <end position="2731"/>
    </location>
</feature>
<dbReference type="InterPro" id="IPR009057">
    <property type="entry name" value="Homeodomain-like_sf"/>
</dbReference>
<comment type="pathway">
    <text evidence="4">Sphingolipid metabolism.</text>
</comment>
<feature type="transmembrane region" description="Helical" evidence="27">
    <location>
        <begin position="4257"/>
        <end position="4274"/>
    </location>
</feature>
<comment type="similarity">
    <text evidence="5">Belongs to the sodium:solute symporter (SSF) (TC 2.A.21) family.</text>
</comment>
<evidence type="ECO:0000256" key="2">
    <source>
        <dbReference type="ARBA" id="ARBA00004498"/>
    </source>
</evidence>
<evidence type="ECO:0000256" key="13">
    <source>
        <dbReference type="ARBA" id="ARBA00022696"/>
    </source>
</evidence>
<dbReference type="CDD" id="cd01450">
    <property type="entry name" value="vWFA_subfamily_ECM"/>
    <property type="match status" value="2"/>
</dbReference>
<dbReference type="FunFam" id="2.10.25.10:FF:000055">
    <property type="entry name" value="alpha-tectorin isoform X1"/>
    <property type="match status" value="1"/>
</dbReference>
<evidence type="ECO:0000256" key="5">
    <source>
        <dbReference type="ARBA" id="ARBA00006434"/>
    </source>
</evidence>
<feature type="compositionally biased region" description="Acidic residues" evidence="26">
    <location>
        <begin position="3245"/>
        <end position="3261"/>
    </location>
</feature>
<dbReference type="GO" id="GO:0046983">
    <property type="term" value="F:protein dimerization activity"/>
    <property type="evidence" value="ECO:0007669"/>
    <property type="project" value="InterPro"/>
</dbReference>
<dbReference type="GO" id="GO:0031012">
    <property type="term" value="C:extracellular matrix"/>
    <property type="evidence" value="ECO:0007669"/>
    <property type="project" value="TreeGrafter"/>
</dbReference>
<dbReference type="EMBL" id="VEVO01000006">
    <property type="protein sequence ID" value="KAF0041151.1"/>
    <property type="molecule type" value="Genomic_DNA"/>
</dbReference>
<comment type="subcellular location">
    <subcellularLocation>
        <location evidence="1">Endoplasmic reticulum membrane</location>
        <topology evidence="1">Multi-pass membrane protein</topology>
    </subcellularLocation>
    <subcellularLocation>
        <location evidence="24">Nucleus</location>
    </subcellularLocation>
    <subcellularLocation>
        <location evidence="2">Secreted</location>
        <location evidence="2">Extracellular space</location>
        <location evidence="2">Extracellular matrix</location>
    </subcellularLocation>
</comment>
<evidence type="ECO:0000256" key="4">
    <source>
        <dbReference type="ARBA" id="ARBA00004991"/>
    </source>
</evidence>
<feature type="transmembrane region" description="Helical" evidence="27">
    <location>
        <begin position="4228"/>
        <end position="4250"/>
    </location>
</feature>
<keyword evidence="15" id="KW-0256">Endoplasmic reticulum</keyword>
<feature type="DNA-binding region" description="Homeobox" evidence="24">
    <location>
        <begin position="3447"/>
        <end position="3503"/>
    </location>
</feature>
<evidence type="ECO:0000256" key="27">
    <source>
        <dbReference type="SAM" id="Phobius"/>
    </source>
</evidence>
<feature type="domain" description="VWFA" evidence="30">
    <location>
        <begin position="1291"/>
        <end position="1459"/>
    </location>
</feature>
<evidence type="ECO:0000256" key="10">
    <source>
        <dbReference type="ARBA" id="ARBA00022679"/>
    </source>
</evidence>
<keyword evidence="17 27" id="KW-1133">Transmembrane helix</keyword>
<evidence type="ECO:0000259" key="30">
    <source>
        <dbReference type="PROSITE" id="PS50234"/>
    </source>
</evidence>
<dbReference type="Proteomes" id="UP000438429">
    <property type="component" value="Unassembled WGS sequence"/>
</dbReference>
<dbReference type="InterPro" id="IPR001846">
    <property type="entry name" value="VWF_type-D"/>
</dbReference>
<proteinExistence type="inferred from homology"/>
<feature type="compositionally biased region" description="Basic and acidic residues" evidence="26">
    <location>
        <begin position="3325"/>
        <end position="3334"/>
    </location>
</feature>
<feature type="transmembrane region" description="Helical" evidence="27">
    <location>
        <begin position="3413"/>
        <end position="3430"/>
    </location>
</feature>
<evidence type="ECO:0000256" key="16">
    <source>
        <dbReference type="ARBA" id="ARBA00022889"/>
    </source>
</evidence>
<dbReference type="GO" id="GO:0046513">
    <property type="term" value="P:ceramide biosynthetic process"/>
    <property type="evidence" value="ECO:0007669"/>
    <property type="project" value="UniProtKB-ARBA"/>
</dbReference>
<dbReference type="SUPFAM" id="SSF53300">
    <property type="entry name" value="vWA-like"/>
    <property type="match status" value="3"/>
</dbReference>
<dbReference type="Gene3D" id="3.40.50.410">
    <property type="entry name" value="von Willebrand factor, type A domain"/>
    <property type="match status" value="3"/>
</dbReference>
<dbReference type="Pfam" id="PF23244">
    <property type="entry name" value="VWF"/>
    <property type="match status" value="1"/>
</dbReference>
<feature type="domain" description="TLC" evidence="31">
    <location>
        <begin position="3471"/>
        <end position="3675"/>
    </location>
</feature>
<reference evidence="33 34" key="1">
    <citation type="submission" date="2019-06" db="EMBL/GenBank/DDBJ databases">
        <title>Draft genomes of female and male turbot (Scophthalmus maximus).</title>
        <authorList>
            <person name="Xu H."/>
            <person name="Xu X.-W."/>
            <person name="Shao C."/>
            <person name="Chen S."/>
        </authorList>
    </citation>
    <scope>NUCLEOTIDE SEQUENCE [LARGE SCALE GENOMIC DNA]</scope>
    <source>
        <strain evidence="33">Ysfricsl-2016a</strain>
        <tissue evidence="33">Blood</tissue>
    </source>
</reference>
<feature type="transmembrane region" description="Helical" evidence="27">
    <location>
        <begin position="4156"/>
        <end position="4184"/>
    </location>
</feature>
<feature type="transmembrane region" description="Helical" evidence="27">
    <location>
        <begin position="4014"/>
        <end position="4037"/>
    </location>
</feature>
<feature type="transmembrane region" description="Helical" evidence="27">
    <location>
        <begin position="3952"/>
        <end position="3973"/>
    </location>
</feature>
<dbReference type="PROSITE" id="PS01208">
    <property type="entry name" value="VWFC_1"/>
    <property type="match status" value="1"/>
</dbReference>
<feature type="region of interest" description="Disordered" evidence="26">
    <location>
        <begin position="1226"/>
        <end position="1282"/>
    </location>
</feature>
<dbReference type="InterPro" id="IPR001356">
    <property type="entry name" value="HD"/>
</dbReference>
<evidence type="ECO:0000256" key="14">
    <source>
        <dbReference type="ARBA" id="ARBA00022737"/>
    </source>
</evidence>
<dbReference type="InterPro" id="IPR058753">
    <property type="entry name" value="TIL_OTOGL_Mucin"/>
</dbReference>
<evidence type="ECO:0000256" key="6">
    <source>
        <dbReference type="ARBA" id="ARBA00016619"/>
    </source>
</evidence>
<evidence type="ECO:0000256" key="23">
    <source>
        <dbReference type="ARBA" id="ARBA00049036"/>
    </source>
</evidence>
<dbReference type="InterPro" id="IPR014853">
    <property type="entry name" value="VWF/SSPO/ZAN-like_Cys-rich_dom"/>
</dbReference>
<keyword evidence="12 25" id="KW-0812">Transmembrane</keyword>
<comment type="subunit">
    <text evidence="22">Multimeric. Interacts with F8.</text>
</comment>
<feature type="domain" description="VWFA" evidence="30">
    <location>
        <begin position="1048"/>
        <end position="1221"/>
    </location>
</feature>
<dbReference type="Pfam" id="PF08742">
    <property type="entry name" value="C8"/>
    <property type="match status" value="3"/>
</dbReference>
<dbReference type="PROSITE" id="PS50234">
    <property type="entry name" value="VWFA"/>
    <property type="match status" value="3"/>
</dbReference>
<dbReference type="Pfam" id="PF03798">
    <property type="entry name" value="TRAM_LAG1_CLN8"/>
    <property type="match status" value="1"/>
</dbReference>
<keyword evidence="10" id="KW-0808">Transferase</keyword>
<dbReference type="InterPro" id="IPR055325">
    <property type="entry name" value="CF161"/>
</dbReference>
<keyword evidence="14" id="KW-0677">Repeat</keyword>
<dbReference type="Pfam" id="PF24569">
    <property type="entry name" value="CFAP161"/>
    <property type="match status" value="1"/>
</dbReference>
<dbReference type="SMART" id="SM00214">
    <property type="entry name" value="VWC"/>
    <property type="match status" value="3"/>
</dbReference>
<keyword evidence="8" id="KW-0964">Secreted</keyword>
<dbReference type="SMART" id="SM00215">
    <property type="entry name" value="VWC_out"/>
    <property type="match status" value="1"/>
</dbReference>
<feature type="region of interest" description="Disordered" evidence="26">
    <location>
        <begin position="2765"/>
        <end position="2795"/>
    </location>
</feature>
<keyword evidence="9" id="KW-0272">Extracellular matrix</keyword>
<evidence type="ECO:0000256" key="24">
    <source>
        <dbReference type="PROSITE-ProRule" id="PRU00108"/>
    </source>
</evidence>
<keyword evidence="21" id="KW-0325">Glycoprotein</keyword>
<keyword evidence="7" id="KW-0444">Lipid biosynthesis</keyword>
<evidence type="ECO:0000256" key="22">
    <source>
        <dbReference type="ARBA" id="ARBA00025858"/>
    </source>
</evidence>
<keyword evidence="11" id="KW-0165">Cleavage on pair of basic residues</keyword>
<dbReference type="GO" id="GO:0050291">
    <property type="term" value="F:sphingosine N-acyltransferase activity"/>
    <property type="evidence" value="ECO:0007669"/>
    <property type="project" value="UniProtKB-ARBA"/>
</dbReference>
<evidence type="ECO:0000313" key="33">
    <source>
        <dbReference type="EMBL" id="KAF0041151.1"/>
    </source>
</evidence>
<feature type="domain" description="VWFC" evidence="29">
    <location>
        <begin position="2022"/>
        <end position="2088"/>
    </location>
</feature>
<dbReference type="InterPro" id="IPR049452">
    <property type="entry name" value="Anoctamin_TM"/>
</dbReference>
<dbReference type="InterPro" id="IPR032361">
    <property type="entry name" value="VWA_N2"/>
</dbReference>
<evidence type="ECO:0000256" key="19">
    <source>
        <dbReference type="ARBA" id="ARBA00023136"/>
    </source>
</evidence>
<keyword evidence="16" id="KW-0130">Cell adhesion</keyword>
<feature type="domain" description="VWFD" evidence="32">
    <location>
        <begin position="242"/>
        <end position="416"/>
    </location>
</feature>
<feature type="transmembrane region" description="Helical" evidence="27">
    <location>
        <begin position="4204"/>
        <end position="4222"/>
    </location>
</feature>
<dbReference type="GO" id="GO:0005634">
    <property type="term" value="C:nucleus"/>
    <property type="evidence" value="ECO:0007669"/>
    <property type="project" value="UniProtKB-SubCell"/>
</dbReference>
<feature type="transmembrane region" description="Helical" evidence="27">
    <location>
        <begin position="3510"/>
        <end position="3529"/>
    </location>
</feature>
<evidence type="ECO:0000256" key="17">
    <source>
        <dbReference type="ARBA" id="ARBA00022989"/>
    </source>
</evidence>
<protein>
    <recommendedName>
        <fullName evidence="6">von Willebrand factor</fullName>
    </recommendedName>
</protein>
<feature type="domain" description="VWFD" evidence="32">
    <location>
        <begin position="640"/>
        <end position="807"/>
    </location>
</feature>
<keyword evidence="24" id="KW-0371">Homeobox</keyword>
<dbReference type="Pfam" id="PF16164">
    <property type="entry name" value="VWA_N2"/>
    <property type="match status" value="1"/>
</dbReference>
<dbReference type="Pfam" id="PF00092">
    <property type="entry name" value="VWA"/>
    <property type="match status" value="3"/>
</dbReference>
<evidence type="ECO:0000256" key="20">
    <source>
        <dbReference type="ARBA" id="ARBA00023157"/>
    </source>
</evidence>
<feature type="transmembrane region" description="Helical" evidence="27">
    <location>
        <begin position="3033"/>
        <end position="3055"/>
    </location>
</feature>
<dbReference type="GO" id="GO:0005789">
    <property type="term" value="C:endoplasmic reticulum membrane"/>
    <property type="evidence" value="ECO:0007669"/>
    <property type="project" value="UniProtKB-SubCell"/>
</dbReference>
<evidence type="ECO:0000256" key="1">
    <source>
        <dbReference type="ARBA" id="ARBA00004477"/>
    </source>
</evidence>
<feature type="transmembrane region" description="Helical" evidence="27">
    <location>
        <begin position="2635"/>
        <end position="2662"/>
    </location>
</feature>
<dbReference type="InterPro" id="IPR006634">
    <property type="entry name" value="TLC-dom"/>
</dbReference>
<accession>A0A6A4TE75</accession>
<feature type="transmembrane region" description="Helical" evidence="27">
    <location>
        <begin position="4095"/>
        <end position="4121"/>
    </location>
</feature>
<feature type="transmembrane region" description="Helical" evidence="27">
    <location>
        <begin position="3979"/>
        <end position="4002"/>
    </location>
</feature>
<dbReference type="CDD" id="cd11474">
    <property type="entry name" value="SLC5sbd_CHT"/>
    <property type="match status" value="1"/>
</dbReference>
<dbReference type="InterPro" id="IPR036465">
    <property type="entry name" value="vWFA_dom_sf"/>
</dbReference>
<dbReference type="InterPro" id="IPR036084">
    <property type="entry name" value="Ser_inhib-like_sf"/>
</dbReference>
<feature type="compositionally biased region" description="Basic and acidic residues" evidence="26">
    <location>
        <begin position="3304"/>
        <end position="3316"/>
    </location>
</feature>
<organism evidence="33 34">
    <name type="scientific">Scophthalmus maximus</name>
    <name type="common">Turbot</name>
    <name type="synonym">Psetta maxima</name>
    <dbReference type="NCBI Taxonomy" id="52904"/>
    <lineage>
        <taxon>Eukaryota</taxon>
        <taxon>Metazoa</taxon>
        <taxon>Chordata</taxon>
        <taxon>Craniata</taxon>
        <taxon>Vertebrata</taxon>
        <taxon>Euteleostomi</taxon>
        <taxon>Actinopterygii</taxon>
        <taxon>Neopterygii</taxon>
        <taxon>Teleostei</taxon>
        <taxon>Neoteleostei</taxon>
        <taxon>Acanthomorphata</taxon>
        <taxon>Carangaria</taxon>
        <taxon>Pleuronectiformes</taxon>
        <taxon>Pleuronectoidei</taxon>
        <taxon>Scophthalmidae</taxon>
        <taxon>Scophthalmus</taxon>
    </lineage>
</organism>
<feature type="region of interest" description="Disordered" evidence="26">
    <location>
        <begin position="2991"/>
        <end position="3010"/>
    </location>
</feature>
<feature type="transmembrane region" description="Helical" evidence="27">
    <location>
        <begin position="2905"/>
        <end position="2922"/>
    </location>
</feature>
<dbReference type="Pfam" id="PF00474">
    <property type="entry name" value="SSF"/>
    <property type="match status" value="1"/>
</dbReference>
<dbReference type="PROSITE" id="PS50283">
    <property type="entry name" value="NA_SOLUT_SYMP_3"/>
    <property type="match status" value="1"/>
</dbReference>
<keyword evidence="18" id="KW-0094">Blood coagulation</keyword>
<dbReference type="Pfam" id="PF04547">
    <property type="entry name" value="Anoctamin"/>
    <property type="match status" value="1"/>
</dbReference>
<feature type="domain" description="VWFD" evidence="32">
    <location>
        <begin position="1702"/>
        <end position="1884"/>
    </location>
</feature>
<dbReference type="SMART" id="SM00832">
    <property type="entry name" value="C8"/>
    <property type="match status" value="3"/>
</dbReference>
<feature type="domain" description="VWFA" evidence="30">
    <location>
        <begin position="1520"/>
        <end position="1624"/>
    </location>
</feature>
<evidence type="ECO:0000256" key="21">
    <source>
        <dbReference type="ARBA" id="ARBA00023180"/>
    </source>
</evidence>
<evidence type="ECO:0000256" key="11">
    <source>
        <dbReference type="ARBA" id="ARBA00022685"/>
    </source>
</evidence>